<evidence type="ECO:0000313" key="1">
    <source>
        <dbReference type="EMBL" id="PWY57101.1"/>
    </source>
</evidence>
<accession>A0A317U671</accession>
<dbReference type="EMBL" id="QHJG01000004">
    <property type="protein sequence ID" value="PWY57101.1"/>
    <property type="molecule type" value="Genomic_DNA"/>
</dbReference>
<reference evidence="1 2" key="1">
    <citation type="submission" date="2018-05" db="EMBL/GenBank/DDBJ databases">
        <title>Legionella qingyii sp.nov., whole genome shotgun sequence.</title>
        <authorList>
            <person name="Wu H."/>
            <person name="Zhu Q."/>
            <person name="Hu C."/>
        </authorList>
    </citation>
    <scope>NUCLEOTIDE SEQUENCE [LARGE SCALE GENOMIC DNA]</scope>
    <source>
        <strain evidence="1 2">HEB18</strain>
    </source>
</reference>
<organism evidence="1 2">
    <name type="scientific">Legionella qingyii</name>
    <dbReference type="NCBI Taxonomy" id="2184757"/>
    <lineage>
        <taxon>Bacteria</taxon>
        <taxon>Pseudomonadati</taxon>
        <taxon>Pseudomonadota</taxon>
        <taxon>Gammaproteobacteria</taxon>
        <taxon>Legionellales</taxon>
        <taxon>Legionellaceae</taxon>
        <taxon>Legionella</taxon>
    </lineage>
</organism>
<dbReference type="Proteomes" id="UP000247152">
    <property type="component" value="Unassembled WGS sequence"/>
</dbReference>
<dbReference type="AlphaFoldDB" id="A0A317U671"/>
<sequence>MHVDVVKETRLFTVSVLPLLFPTPGIKKNFAVLVNRDYTINYFHNLALTETDKAVRETFVEAFHNVIWVLRTQLHNDLENGKVIEVVALILETCEIQLYIKRTVRLLTSISVVLNGPS</sequence>
<proteinExistence type="predicted"/>
<gene>
    <name evidence="1" type="ORF">DGG96_03690</name>
</gene>
<comment type="caution">
    <text evidence="1">The sequence shown here is derived from an EMBL/GenBank/DDBJ whole genome shotgun (WGS) entry which is preliminary data.</text>
</comment>
<evidence type="ECO:0000313" key="2">
    <source>
        <dbReference type="Proteomes" id="UP000247152"/>
    </source>
</evidence>
<protein>
    <submittedName>
        <fullName evidence="1">Uncharacterized protein</fullName>
    </submittedName>
</protein>
<name>A0A317U671_9GAMM</name>